<evidence type="ECO:0000313" key="2">
    <source>
        <dbReference type="EMBL" id="AVI51995.1"/>
    </source>
</evidence>
<evidence type="ECO:0008006" key="4">
    <source>
        <dbReference type="Google" id="ProtNLM"/>
    </source>
</evidence>
<reference evidence="2 3" key="1">
    <citation type="submission" date="2018-02" db="EMBL/GenBank/DDBJ databases">
        <title>Genomic analysis of the strain RR4-38 isolated from a seawater recirculating aquaculture system.</title>
        <authorList>
            <person name="Kim Y.-S."/>
            <person name="Jang Y.H."/>
            <person name="Kim K.-H."/>
        </authorList>
    </citation>
    <scope>NUCLEOTIDE SEQUENCE [LARGE SCALE GENOMIC DNA]</scope>
    <source>
        <strain evidence="2 3">RR4-38</strain>
    </source>
</reference>
<keyword evidence="3" id="KW-1185">Reference proteome</keyword>
<organism evidence="2 3">
    <name type="scientific">Pukyongia salina</name>
    <dbReference type="NCBI Taxonomy" id="2094025"/>
    <lineage>
        <taxon>Bacteria</taxon>
        <taxon>Pseudomonadati</taxon>
        <taxon>Bacteroidota</taxon>
        <taxon>Flavobacteriia</taxon>
        <taxon>Flavobacteriales</taxon>
        <taxon>Flavobacteriaceae</taxon>
        <taxon>Pukyongia</taxon>
    </lineage>
</organism>
<name>A0A2S0HZB6_9FLAO</name>
<keyword evidence="1" id="KW-0732">Signal</keyword>
<evidence type="ECO:0000256" key="1">
    <source>
        <dbReference type="SAM" id="SignalP"/>
    </source>
</evidence>
<dbReference type="Proteomes" id="UP000238442">
    <property type="component" value="Chromosome"/>
</dbReference>
<protein>
    <recommendedName>
        <fullName evidence="4">PEP-CTERM sorting domain-containing protein</fullName>
    </recommendedName>
</protein>
<dbReference type="RefSeq" id="WP_105217235.1">
    <property type="nucleotide sequence ID" value="NZ_CP027062.1"/>
</dbReference>
<dbReference type="OrthoDB" id="1449049at2"/>
<gene>
    <name evidence="2" type="ORF">C5O00_12855</name>
</gene>
<dbReference type="EMBL" id="CP027062">
    <property type="protein sequence ID" value="AVI51995.1"/>
    <property type="molecule type" value="Genomic_DNA"/>
</dbReference>
<accession>A0A2S0HZB6</accession>
<feature type="signal peptide" evidence="1">
    <location>
        <begin position="1"/>
        <end position="24"/>
    </location>
</feature>
<evidence type="ECO:0000313" key="3">
    <source>
        <dbReference type="Proteomes" id="UP000238442"/>
    </source>
</evidence>
<proteinExistence type="predicted"/>
<sequence length="210" mass="22148">MKSYHAPAAILLILGLIANSSAWSQVGINTTNPRASLEVAGSMSISNSVEIGDYSGLNDADASTFLIQETNNSIKSLDVSNPTGVALAYIQEYVIEDPNLDWVKDFDTGIDAVDYVVIVTSASFNQELDLTNSAGAADNASIPFSSAFIKNGTWHLVADYPQAANIDETAMGIWTISTLIFSNDVSKQYGTIGVPMSGNSTGSAVSPIIN</sequence>
<dbReference type="AlphaFoldDB" id="A0A2S0HZB6"/>
<dbReference type="KEGG" id="aue:C5O00_12855"/>
<feature type="chain" id="PRO_5015416623" description="PEP-CTERM sorting domain-containing protein" evidence="1">
    <location>
        <begin position="25"/>
        <end position="210"/>
    </location>
</feature>